<evidence type="ECO:0000313" key="2">
    <source>
        <dbReference type="Proteomes" id="UP000663866"/>
    </source>
</evidence>
<protein>
    <submittedName>
        <fullName evidence="1">Uncharacterized protein</fullName>
    </submittedName>
</protein>
<reference evidence="1" key="1">
    <citation type="submission" date="2021-02" db="EMBL/GenBank/DDBJ databases">
        <authorList>
            <person name="Nowell W R."/>
        </authorList>
    </citation>
    <scope>NUCLEOTIDE SEQUENCE</scope>
</reference>
<accession>A0A820RMG2</accession>
<gene>
    <name evidence="1" type="ORF">OVN521_LOCUS37468</name>
</gene>
<name>A0A820RMG2_9BILA</name>
<dbReference type="AlphaFoldDB" id="A0A820RMG2"/>
<dbReference type="Proteomes" id="UP000663866">
    <property type="component" value="Unassembled WGS sequence"/>
</dbReference>
<keyword evidence="2" id="KW-1185">Reference proteome</keyword>
<comment type="caution">
    <text evidence="1">The sequence shown here is derived from an EMBL/GenBank/DDBJ whole genome shotgun (WGS) entry which is preliminary data.</text>
</comment>
<dbReference type="EMBL" id="CAJOBG010045399">
    <property type="protein sequence ID" value="CAF4443880.1"/>
    <property type="molecule type" value="Genomic_DNA"/>
</dbReference>
<evidence type="ECO:0000313" key="1">
    <source>
        <dbReference type="EMBL" id="CAF4443880.1"/>
    </source>
</evidence>
<proteinExistence type="predicted"/>
<feature type="non-terminal residue" evidence="1">
    <location>
        <position position="1"/>
    </location>
</feature>
<organism evidence="1 2">
    <name type="scientific">Rotaria magnacalcarata</name>
    <dbReference type="NCBI Taxonomy" id="392030"/>
    <lineage>
        <taxon>Eukaryota</taxon>
        <taxon>Metazoa</taxon>
        <taxon>Spiralia</taxon>
        <taxon>Gnathifera</taxon>
        <taxon>Rotifera</taxon>
        <taxon>Eurotatoria</taxon>
        <taxon>Bdelloidea</taxon>
        <taxon>Philodinida</taxon>
        <taxon>Philodinidae</taxon>
        <taxon>Rotaria</taxon>
    </lineage>
</organism>
<sequence>IYLTCEQDKVIRVRVFHTKTDHVEYICCADQFYCLTVHVSYFFYLYEK</sequence>